<keyword evidence="13" id="KW-1185">Reference proteome</keyword>
<dbReference type="Gene3D" id="3.90.1150.10">
    <property type="entry name" value="Aspartate Aminotransferase, domain 1"/>
    <property type="match status" value="1"/>
</dbReference>
<dbReference type="Proteomes" id="UP001208649">
    <property type="component" value="Unassembled WGS sequence"/>
</dbReference>
<evidence type="ECO:0000256" key="3">
    <source>
        <dbReference type="ARBA" id="ARBA00012239"/>
    </source>
</evidence>
<dbReference type="SUPFAM" id="SSF53383">
    <property type="entry name" value="PLP-dependent transferases"/>
    <property type="match status" value="1"/>
</dbReference>
<evidence type="ECO:0000313" key="13">
    <source>
        <dbReference type="Proteomes" id="UP001208649"/>
    </source>
</evidence>
<dbReference type="PANTHER" id="PTHR11601">
    <property type="entry name" value="CYSTEINE DESULFURYLASE FAMILY MEMBER"/>
    <property type="match status" value="1"/>
</dbReference>
<dbReference type="EMBL" id="JAOTEM010000001">
    <property type="protein sequence ID" value="MCU7617080.1"/>
    <property type="molecule type" value="Genomic_DNA"/>
</dbReference>
<evidence type="ECO:0000256" key="1">
    <source>
        <dbReference type="ARBA" id="ARBA00001933"/>
    </source>
</evidence>
<dbReference type="PANTHER" id="PTHR11601:SF34">
    <property type="entry name" value="CYSTEINE DESULFURASE"/>
    <property type="match status" value="1"/>
</dbReference>
<dbReference type="InterPro" id="IPR020578">
    <property type="entry name" value="Aminotrans_V_PyrdxlP_BS"/>
</dbReference>
<evidence type="ECO:0000256" key="5">
    <source>
        <dbReference type="ARBA" id="ARBA00022723"/>
    </source>
</evidence>
<evidence type="ECO:0000259" key="11">
    <source>
        <dbReference type="Pfam" id="PF00266"/>
    </source>
</evidence>
<dbReference type="Pfam" id="PF00266">
    <property type="entry name" value="Aminotran_5"/>
    <property type="match status" value="1"/>
</dbReference>
<evidence type="ECO:0000256" key="8">
    <source>
        <dbReference type="ARBA" id="ARBA00023014"/>
    </source>
</evidence>
<evidence type="ECO:0000313" key="12">
    <source>
        <dbReference type="EMBL" id="MCU7617080.1"/>
    </source>
</evidence>
<keyword evidence="5" id="KW-0479">Metal-binding</keyword>
<proteinExistence type="inferred from homology"/>
<evidence type="ECO:0000256" key="6">
    <source>
        <dbReference type="ARBA" id="ARBA00022898"/>
    </source>
</evidence>
<dbReference type="RefSeq" id="WP_263002497.1">
    <property type="nucleotide sequence ID" value="NZ_JAOTEM010000001.1"/>
</dbReference>
<dbReference type="PIRSF" id="PIRSF005572">
    <property type="entry name" value="NifS"/>
    <property type="match status" value="1"/>
</dbReference>
<name>A0ABT2W4E5_9FLAO</name>
<dbReference type="InterPro" id="IPR015421">
    <property type="entry name" value="PyrdxlP-dep_Trfase_major"/>
</dbReference>
<keyword evidence="4" id="KW-0808">Transferase</keyword>
<feature type="domain" description="Aminotransferase class V" evidence="11">
    <location>
        <begin position="7"/>
        <end position="363"/>
    </location>
</feature>
<protein>
    <recommendedName>
        <fullName evidence="3">cysteine desulfurase</fullName>
        <ecNumber evidence="3">2.8.1.7</ecNumber>
    </recommendedName>
</protein>
<dbReference type="Gene3D" id="3.40.640.10">
    <property type="entry name" value="Type I PLP-dependent aspartate aminotransferase-like (Major domain)"/>
    <property type="match status" value="1"/>
</dbReference>
<dbReference type="EC" id="2.8.1.7" evidence="3"/>
<organism evidence="12 13">
    <name type="scientific">Chryseobacterium edaphi</name>
    <dbReference type="NCBI Taxonomy" id="2976532"/>
    <lineage>
        <taxon>Bacteria</taxon>
        <taxon>Pseudomonadati</taxon>
        <taxon>Bacteroidota</taxon>
        <taxon>Flavobacteriia</taxon>
        <taxon>Flavobacteriales</taxon>
        <taxon>Weeksellaceae</taxon>
        <taxon>Chryseobacterium group</taxon>
        <taxon>Chryseobacterium</taxon>
    </lineage>
</organism>
<comment type="caution">
    <text evidence="12">The sequence shown here is derived from an EMBL/GenBank/DDBJ whole genome shotgun (WGS) entry which is preliminary data.</text>
</comment>
<dbReference type="InterPro" id="IPR016454">
    <property type="entry name" value="Cysteine_dSase"/>
</dbReference>
<reference evidence="13" key="1">
    <citation type="submission" date="2023-07" db="EMBL/GenBank/DDBJ databases">
        <title>Chryseobacterium sp. strain PBS4-4 Genome sequencing and assembly.</title>
        <authorList>
            <person name="Jung Y."/>
        </authorList>
    </citation>
    <scope>NUCLEOTIDE SEQUENCE [LARGE SCALE GENOMIC DNA]</scope>
    <source>
        <strain evidence="13">PBS4-4</strain>
    </source>
</reference>
<evidence type="ECO:0000256" key="7">
    <source>
        <dbReference type="ARBA" id="ARBA00023004"/>
    </source>
</evidence>
<dbReference type="InterPro" id="IPR015422">
    <property type="entry name" value="PyrdxlP-dep_Trfase_small"/>
</dbReference>
<dbReference type="InterPro" id="IPR015424">
    <property type="entry name" value="PyrdxlP-dep_Trfase"/>
</dbReference>
<gene>
    <name evidence="12" type="ORF">NZ698_07715</name>
</gene>
<dbReference type="InterPro" id="IPR000192">
    <property type="entry name" value="Aminotrans_V_dom"/>
</dbReference>
<accession>A0ABT2W4E5</accession>
<evidence type="ECO:0000256" key="2">
    <source>
        <dbReference type="ARBA" id="ARBA00006490"/>
    </source>
</evidence>
<sequence length="378" mass="41145">MQVINHIYLDNNATTKTDPRVLEAMLPYFTEVYANANSSHIEGLSVKDAVENAAWQIADLIGAQENEIVFTSGATEALNLAIKGLAHSSRKKIITFKTEHKAVLDTCEYMETQGFHVDYLDVESDGSINIENLKNSVNEETLLVIVMMSNNETGTVHDIKAISEIAHANGAFLLCDTTQAIGKIDIDAEDLGIDMLTISAHKFYGPKGIGALYVSNKARIKLSGQIHGGGQQRNLRSGTLNVPGIIGLGKACEIAKSEMQNDETRISQLRDYLETELLKIDGTFVNGSVINRIYNTTNICLPGVWSEQLIIALGNISVSSGSACSSVTSKPSHVLKALGLSDEDALSSIRFSLGRFTTSEEIDFTIRKVTELVHQLRA</sequence>
<dbReference type="PROSITE" id="PS00595">
    <property type="entry name" value="AA_TRANSFER_CLASS_5"/>
    <property type="match status" value="1"/>
</dbReference>
<comment type="similarity">
    <text evidence="2">Belongs to the class-V pyridoxal-phosphate-dependent aminotransferase family. NifS/IscS subfamily.</text>
</comment>
<keyword evidence="7" id="KW-0408">Iron</keyword>
<comment type="catalytic activity">
    <reaction evidence="9">
        <text>(sulfur carrier)-H + L-cysteine = (sulfur carrier)-SH + L-alanine</text>
        <dbReference type="Rhea" id="RHEA:43892"/>
        <dbReference type="Rhea" id="RHEA-COMP:14737"/>
        <dbReference type="Rhea" id="RHEA-COMP:14739"/>
        <dbReference type="ChEBI" id="CHEBI:29917"/>
        <dbReference type="ChEBI" id="CHEBI:35235"/>
        <dbReference type="ChEBI" id="CHEBI:57972"/>
        <dbReference type="ChEBI" id="CHEBI:64428"/>
        <dbReference type="EC" id="2.8.1.7"/>
    </reaction>
</comment>
<evidence type="ECO:0000256" key="4">
    <source>
        <dbReference type="ARBA" id="ARBA00022679"/>
    </source>
</evidence>
<keyword evidence="8" id="KW-0411">Iron-sulfur</keyword>
<evidence type="ECO:0000256" key="10">
    <source>
        <dbReference type="RuleBase" id="RU004504"/>
    </source>
</evidence>
<keyword evidence="6" id="KW-0663">Pyridoxal phosphate</keyword>
<comment type="cofactor">
    <cofactor evidence="1 10">
        <name>pyridoxal 5'-phosphate</name>
        <dbReference type="ChEBI" id="CHEBI:597326"/>
    </cofactor>
</comment>
<evidence type="ECO:0000256" key="9">
    <source>
        <dbReference type="ARBA" id="ARBA00050776"/>
    </source>
</evidence>